<feature type="transmembrane region" description="Helical" evidence="7">
    <location>
        <begin position="68"/>
        <end position="93"/>
    </location>
</feature>
<dbReference type="RefSeq" id="WP_126578461.1">
    <property type="nucleotide sequence ID" value="NZ_BIFR01000001.1"/>
</dbReference>
<name>A0A401ZVY4_9CHLR</name>
<gene>
    <name evidence="9" type="ORF">KTT_07530</name>
</gene>
<reference evidence="10" key="1">
    <citation type="submission" date="2018-12" db="EMBL/GenBank/DDBJ databases">
        <title>Tengunoibacter tsumagoiensis gen. nov., sp. nov., Dictyobacter kobayashii sp. nov., D. alpinus sp. nov., and D. joshuensis sp. nov. and description of Dictyobacteraceae fam. nov. within the order Ktedonobacterales isolated from Tengu-no-mugimeshi.</title>
        <authorList>
            <person name="Wang C.M."/>
            <person name="Zheng Y."/>
            <person name="Sakai Y."/>
            <person name="Toyoda A."/>
            <person name="Minakuchi Y."/>
            <person name="Abe K."/>
            <person name="Yokota A."/>
            <person name="Yabe S."/>
        </authorList>
    </citation>
    <scope>NUCLEOTIDE SEQUENCE [LARGE SCALE GENOMIC DNA]</scope>
    <source>
        <strain evidence="10">Uno3</strain>
    </source>
</reference>
<keyword evidence="4 7" id="KW-0812">Transmembrane</keyword>
<keyword evidence="5 7" id="KW-1133">Transmembrane helix</keyword>
<keyword evidence="10" id="KW-1185">Reference proteome</keyword>
<dbReference type="AlphaFoldDB" id="A0A401ZVY4"/>
<proteinExistence type="inferred from homology"/>
<evidence type="ECO:0000313" key="10">
    <source>
        <dbReference type="Proteomes" id="UP000287352"/>
    </source>
</evidence>
<keyword evidence="6 7" id="KW-0472">Membrane</keyword>
<comment type="subcellular location">
    <subcellularLocation>
        <location evidence="1">Cell membrane</location>
        <topology evidence="1">Multi-pass membrane protein</topology>
    </subcellularLocation>
</comment>
<dbReference type="InterPro" id="IPR052518">
    <property type="entry name" value="CHR_Transporter"/>
</dbReference>
<evidence type="ECO:0000256" key="5">
    <source>
        <dbReference type="ARBA" id="ARBA00022989"/>
    </source>
</evidence>
<comment type="similarity">
    <text evidence="2">Belongs to the chromate ion transporter (CHR) (TC 2.A.51) family.</text>
</comment>
<dbReference type="PANTHER" id="PTHR43663:SF1">
    <property type="entry name" value="CHROMATE TRANSPORTER"/>
    <property type="match status" value="1"/>
</dbReference>
<evidence type="ECO:0000313" key="9">
    <source>
        <dbReference type="EMBL" id="GCE10894.1"/>
    </source>
</evidence>
<evidence type="ECO:0000256" key="4">
    <source>
        <dbReference type="ARBA" id="ARBA00022692"/>
    </source>
</evidence>
<evidence type="ECO:0000256" key="2">
    <source>
        <dbReference type="ARBA" id="ARBA00005262"/>
    </source>
</evidence>
<accession>A0A401ZVY4</accession>
<dbReference type="OrthoDB" id="9788907at2"/>
<dbReference type="GO" id="GO:0005886">
    <property type="term" value="C:plasma membrane"/>
    <property type="evidence" value="ECO:0007669"/>
    <property type="project" value="UniProtKB-SubCell"/>
</dbReference>
<dbReference type="Pfam" id="PF02417">
    <property type="entry name" value="Chromate_transp"/>
    <property type="match status" value="1"/>
</dbReference>
<organism evidence="9 10">
    <name type="scientific">Tengunoibacter tsumagoiensis</name>
    <dbReference type="NCBI Taxonomy" id="2014871"/>
    <lineage>
        <taxon>Bacteria</taxon>
        <taxon>Bacillati</taxon>
        <taxon>Chloroflexota</taxon>
        <taxon>Ktedonobacteria</taxon>
        <taxon>Ktedonobacterales</taxon>
        <taxon>Dictyobacteraceae</taxon>
        <taxon>Tengunoibacter</taxon>
    </lineage>
</organism>
<feature type="signal peptide" evidence="8">
    <location>
        <begin position="1"/>
        <end position="17"/>
    </location>
</feature>
<feature type="transmembrane region" description="Helical" evidence="7">
    <location>
        <begin position="152"/>
        <end position="170"/>
    </location>
</feature>
<keyword evidence="3" id="KW-1003">Cell membrane</keyword>
<evidence type="ECO:0000256" key="6">
    <source>
        <dbReference type="ARBA" id="ARBA00023136"/>
    </source>
</evidence>
<protein>
    <recommendedName>
        <fullName evidence="11">Chromate transporter</fullName>
    </recommendedName>
</protein>
<comment type="caution">
    <text evidence="9">The sequence shown here is derived from an EMBL/GenBank/DDBJ whole genome shotgun (WGS) entry which is preliminary data.</text>
</comment>
<evidence type="ECO:0008006" key="11">
    <source>
        <dbReference type="Google" id="ProtNLM"/>
    </source>
</evidence>
<feature type="chain" id="PRO_5044893496" description="Chromate transporter" evidence="8">
    <location>
        <begin position="18"/>
        <end position="171"/>
    </location>
</feature>
<evidence type="ECO:0000256" key="1">
    <source>
        <dbReference type="ARBA" id="ARBA00004651"/>
    </source>
</evidence>
<evidence type="ECO:0000256" key="8">
    <source>
        <dbReference type="SAM" id="SignalP"/>
    </source>
</evidence>
<dbReference type="PANTHER" id="PTHR43663">
    <property type="entry name" value="CHROMATE TRANSPORT PROTEIN-RELATED"/>
    <property type="match status" value="1"/>
</dbReference>
<evidence type="ECO:0000256" key="7">
    <source>
        <dbReference type="SAM" id="Phobius"/>
    </source>
</evidence>
<dbReference type="Proteomes" id="UP000287352">
    <property type="component" value="Unassembled WGS sequence"/>
</dbReference>
<feature type="transmembrane region" description="Helical" evidence="7">
    <location>
        <begin position="105"/>
        <end position="126"/>
    </location>
</feature>
<dbReference type="InterPro" id="IPR003370">
    <property type="entry name" value="Chromate_transpt"/>
</dbReference>
<dbReference type="GO" id="GO:0015109">
    <property type="term" value="F:chromate transmembrane transporter activity"/>
    <property type="evidence" value="ECO:0007669"/>
    <property type="project" value="InterPro"/>
</dbReference>
<keyword evidence="8" id="KW-0732">Signal</keyword>
<sequence length="171" mass="18380">MKLFFYFLLFLKASAFSFGGMSNLASLQRDLPPLHWAQTSDFGKAVAIGQTSPGPNGLWAVSLGYLTYSIPGAALALLAVTTPPFLILPLQAFYYRLQDQPWVEALLRSLALVSVGLLLSSAWAILASTLQDPWSIPICLIACGLCVSKRLGALWLILLAAGAGLLLYGLH</sequence>
<dbReference type="EMBL" id="BIFR01000001">
    <property type="protein sequence ID" value="GCE10894.1"/>
    <property type="molecule type" value="Genomic_DNA"/>
</dbReference>
<evidence type="ECO:0000256" key="3">
    <source>
        <dbReference type="ARBA" id="ARBA00022475"/>
    </source>
</evidence>